<evidence type="ECO:0000256" key="4">
    <source>
        <dbReference type="ARBA" id="ARBA00022827"/>
    </source>
</evidence>
<sequence>MMAAFDTLATLLGPRFATSDAARAQNGRNEAHFPEALPDAVAYPQTTAEVAAIVAACAAEGIPVTAIGAGTSLEGQHLAVRGGISLDFSRMDRVLAVNAEDLNVVIQPGIPRTALNEALRATGLWFPIDPGADASLGGMAATRASGTTAVRYGTMRENVLALEAVMSDGTVIRTGTQARKSSAGYDLTHLLVGSEGTLGIITELTLRLHGQPEGVLAAICRFDDVEAAVNCVILTIQSGLPMARIEFLDEMMVRGFNLHSGGTLPETPHLFVEFHGTPAGVAEQAQSFREIAEDFGMADWQEATTTEDRSALWKMRHSAHYASAALRPGVRTLATDVCVPISRLAEAITKAKALATEMGIIGTVVGHVGDGNFHYAVRFDPADPQDLARTHDFAGRLNELALALGGTVSGEHGIGLGKQKYMGAEHGAALDWMRRVKDALDPKGILNPGKMLPPVA</sequence>
<dbReference type="SUPFAM" id="SSF56176">
    <property type="entry name" value="FAD-binding/transporter-associated domain-like"/>
    <property type="match status" value="1"/>
</dbReference>
<dbReference type="InterPro" id="IPR004113">
    <property type="entry name" value="FAD-bd_oxidored_4_C"/>
</dbReference>
<dbReference type="FunFam" id="3.30.465.10:FF:000016">
    <property type="entry name" value="probable D-lactate dehydrogenase, mitochondrial"/>
    <property type="match status" value="1"/>
</dbReference>
<dbReference type="GO" id="GO:0008720">
    <property type="term" value="F:D-lactate dehydrogenase (NAD+) activity"/>
    <property type="evidence" value="ECO:0007669"/>
    <property type="project" value="TreeGrafter"/>
</dbReference>
<gene>
    <name evidence="9" type="ORF">SAMN04487993_1008113</name>
</gene>
<dbReference type="AlphaFoldDB" id="A0A1G8MKX3"/>
<evidence type="ECO:0000259" key="8">
    <source>
        <dbReference type="PROSITE" id="PS51387"/>
    </source>
</evidence>
<dbReference type="FunFam" id="3.30.70.2740:FF:000001">
    <property type="entry name" value="D-lactate dehydrogenase mitochondrial"/>
    <property type="match status" value="1"/>
</dbReference>
<accession>A0A1G8MKX3</accession>
<dbReference type="EMBL" id="FNEJ01000008">
    <property type="protein sequence ID" value="SDI68496.1"/>
    <property type="molecule type" value="Genomic_DNA"/>
</dbReference>
<reference evidence="9 10" key="1">
    <citation type="submission" date="2016-10" db="EMBL/GenBank/DDBJ databases">
        <authorList>
            <person name="de Groot N.N."/>
        </authorList>
    </citation>
    <scope>NUCLEOTIDE SEQUENCE [LARGE SCALE GENOMIC DNA]</scope>
    <source>
        <strain evidence="9 10">DSM 26424</strain>
    </source>
</reference>
<dbReference type="GO" id="GO:1903457">
    <property type="term" value="P:lactate catabolic process"/>
    <property type="evidence" value="ECO:0007669"/>
    <property type="project" value="TreeGrafter"/>
</dbReference>
<evidence type="ECO:0000256" key="1">
    <source>
        <dbReference type="ARBA" id="ARBA00001974"/>
    </source>
</evidence>
<feature type="domain" description="FAD-binding PCMH-type" evidence="8">
    <location>
        <begin position="34"/>
        <end position="211"/>
    </location>
</feature>
<dbReference type="Gene3D" id="3.30.70.2740">
    <property type="match status" value="1"/>
</dbReference>
<evidence type="ECO:0000256" key="7">
    <source>
        <dbReference type="ARBA" id="ARBA00038897"/>
    </source>
</evidence>
<dbReference type="InterPro" id="IPR016164">
    <property type="entry name" value="FAD-linked_Oxase-like_C"/>
</dbReference>
<dbReference type="STRING" id="555512.SAMN04487993_1008113"/>
<evidence type="ECO:0000313" key="10">
    <source>
        <dbReference type="Proteomes" id="UP000199093"/>
    </source>
</evidence>
<evidence type="ECO:0000256" key="5">
    <source>
        <dbReference type="ARBA" id="ARBA00022946"/>
    </source>
</evidence>
<keyword evidence="4" id="KW-0274">FAD</keyword>
<dbReference type="EC" id="1.1.2.4" evidence="7"/>
<dbReference type="InterPro" id="IPR016171">
    <property type="entry name" value="Vanillyl_alc_oxidase_C-sub2"/>
</dbReference>
<dbReference type="PROSITE" id="PS51387">
    <property type="entry name" value="FAD_PCMH"/>
    <property type="match status" value="1"/>
</dbReference>
<dbReference type="PANTHER" id="PTHR11748">
    <property type="entry name" value="D-LACTATE DEHYDROGENASE"/>
    <property type="match status" value="1"/>
</dbReference>
<dbReference type="InterPro" id="IPR006094">
    <property type="entry name" value="Oxid_FAD_bind_N"/>
</dbReference>
<comment type="similarity">
    <text evidence="2">Belongs to the FAD-binding oxidoreductase/transferase type 4 family.</text>
</comment>
<dbReference type="SUPFAM" id="SSF55103">
    <property type="entry name" value="FAD-linked oxidases, C-terminal domain"/>
    <property type="match status" value="1"/>
</dbReference>
<dbReference type="InterPro" id="IPR016166">
    <property type="entry name" value="FAD-bd_PCMH"/>
</dbReference>
<dbReference type="InterPro" id="IPR036318">
    <property type="entry name" value="FAD-bd_PCMH-like_sf"/>
</dbReference>
<dbReference type="Pfam" id="PF01565">
    <property type="entry name" value="FAD_binding_4"/>
    <property type="match status" value="1"/>
</dbReference>
<evidence type="ECO:0000256" key="6">
    <source>
        <dbReference type="ARBA" id="ARBA00023002"/>
    </source>
</evidence>
<protein>
    <recommendedName>
        <fullName evidence="7">D-lactate dehydrogenase (cytochrome)</fullName>
        <ecNumber evidence="7">1.1.2.4</ecNumber>
    </recommendedName>
</protein>
<comment type="cofactor">
    <cofactor evidence="1">
        <name>FAD</name>
        <dbReference type="ChEBI" id="CHEBI:57692"/>
    </cofactor>
</comment>
<evidence type="ECO:0000256" key="2">
    <source>
        <dbReference type="ARBA" id="ARBA00008000"/>
    </source>
</evidence>
<keyword evidence="6" id="KW-0560">Oxidoreductase</keyword>
<dbReference type="GO" id="GO:0004458">
    <property type="term" value="F:D-lactate dehydrogenase (cytochrome) activity"/>
    <property type="evidence" value="ECO:0007669"/>
    <property type="project" value="UniProtKB-EC"/>
</dbReference>
<dbReference type="GO" id="GO:0071949">
    <property type="term" value="F:FAD binding"/>
    <property type="evidence" value="ECO:0007669"/>
    <property type="project" value="InterPro"/>
</dbReference>
<dbReference type="Gene3D" id="3.30.465.10">
    <property type="match status" value="1"/>
</dbReference>
<keyword evidence="10" id="KW-1185">Reference proteome</keyword>
<organism evidence="9 10">
    <name type="scientific">Salipiger marinus</name>
    <dbReference type="NCBI Taxonomy" id="555512"/>
    <lineage>
        <taxon>Bacteria</taxon>
        <taxon>Pseudomonadati</taxon>
        <taxon>Pseudomonadota</taxon>
        <taxon>Alphaproteobacteria</taxon>
        <taxon>Rhodobacterales</taxon>
        <taxon>Roseobacteraceae</taxon>
        <taxon>Salipiger</taxon>
    </lineage>
</organism>
<dbReference type="Gene3D" id="1.10.45.10">
    <property type="entry name" value="Vanillyl-alcohol Oxidase, Chain A, domain 4"/>
    <property type="match status" value="1"/>
</dbReference>
<keyword evidence="5" id="KW-0809">Transit peptide</keyword>
<dbReference type="PANTHER" id="PTHR11748:SF111">
    <property type="entry name" value="D-LACTATE DEHYDROGENASE, MITOCHONDRIAL-RELATED"/>
    <property type="match status" value="1"/>
</dbReference>
<dbReference type="FunFam" id="1.10.45.10:FF:000001">
    <property type="entry name" value="D-lactate dehydrogenase mitochondrial"/>
    <property type="match status" value="1"/>
</dbReference>
<dbReference type="InterPro" id="IPR016169">
    <property type="entry name" value="FAD-bd_PCMH_sub2"/>
</dbReference>
<evidence type="ECO:0000256" key="3">
    <source>
        <dbReference type="ARBA" id="ARBA00022630"/>
    </source>
</evidence>
<dbReference type="Proteomes" id="UP000199093">
    <property type="component" value="Unassembled WGS sequence"/>
</dbReference>
<dbReference type="Pfam" id="PF02913">
    <property type="entry name" value="FAD-oxidase_C"/>
    <property type="match status" value="1"/>
</dbReference>
<keyword evidence="3" id="KW-0285">Flavoprotein</keyword>
<proteinExistence type="inferred from homology"/>
<name>A0A1G8MKX3_9RHOB</name>
<evidence type="ECO:0000313" key="9">
    <source>
        <dbReference type="EMBL" id="SDI68496.1"/>
    </source>
</evidence>